<dbReference type="InterPro" id="IPR023451">
    <property type="entry name" value="Thymidate_synth/dCMP_Mease_dom"/>
</dbReference>
<evidence type="ECO:0000313" key="4">
    <source>
        <dbReference type="Proteomes" id="UP000017973"/>
    </source>
</evidence>
<dbReference type="Gene3D" id="3.30.572.10">
    <property type="entry name" value="Thymidylate synthase/dCMP hydroxymethylase domain"/>
    <property type="match status" value="1"/>
</dbReference>
<dbReference type="HOGENOM" id="CLU_066856_1_0_9"/>
<dbReference type="Proteomes" id="UP000017973">
    <property type="component" value="Unassembled WGS sequence"/>
</dbReference>
<dbReference type="STRING" id="1408254.T458_24490"/>
<evidence type="ECO:0000256" key="1">
    <source>
        <dbReference type="ARBA" id="ARBA00022679"/>
    </source>
</evidence>
<keyword evidence="4" id="KW-1185">Reference proteome</keyword>
<evidence type="ECO:0000313" key="3">
    <source>
        <dbReference type="EMBL" id="EST52177.1"/>
    </source>
</evidence>
<dbReference type="PATRIC" id="fig|1408254.3.peg.4804"/>
<organism evidence="3 4">
    <name type="scientific">Brevibacillus panacihumi W25</name>
    <dbReference type="NCBI Taxonomy" id="1408254"/>
    <lineage>
        <taxon>Bacteria</taxon>
        <taxon>Bacillati</taxon>
        <taxon>Bacillota</taxon>
        <taxon>Bacilli</taxon>
        <taxon>Bacillales</taxon>
        <taxon>Paenibacillaceae</taxon>
        <taxon>Brevibacillus</taxon>
    </lineage>
</organism>
<dbReference type="GO" id="GO:0016740">
    <property type="term" value="F:transferase activity"/>
    <property type="evidence" value="ECO:0007669"/>
    <property type="project" value="UniProtKB-KW"/>
</dbReference>
<evidence type="ECO:0000259" key="2">
    <source>
        <dbReference type="Pfam" id="PF00303"/>
    </source>
</evidence>
<keyword evidence="1" id="KW-0808">Transferase</keyword>
<reference evidence="3 4" key="1">
    <citation type="journal article" date="2014" name="Genome Announc.">
        <title>Draft Genome Sequence of Brevibacillus panacihumi Strain W25, a Halotolerant Hydrocarbon-Degrading Bacterium.</title>
        <authorList>
            <person name="Wang X."/>
            <person name="Jin D."/>
            <person name="Zhou L."/>
            <person name="Wu L."/>
            <person name="An W."/>
            <person name="Chen Y."/>
            <person name="Zhao L."/>
        </authorList>
    </citation>
    <scope>NUCLEOTIDE SEQUENCE [LARGE SCALE GENOMIC DNA]</scope>
    <source>
        <strain evidence="3 4">W25</strain>
    </source>
</reference>
<gene>
    <name evidence="3" type="ORF">T458_24490</name>
</gene>
<proteinExistence type="predicted"/>
<dbReference type="EMBL" id="AYJU01000018">
    <property type="protein sequence ID" value="EST52177.1"/>
    <property type="molecule type" value="Genomic_DNA"/>
</dbReference>
<accession>V6M1F8</accession>
<dbReference type="InterPro" id="IPR036926">
    <property type="entry name" value="Thymidate_synth/dCMP_Mease_sf"/>
</dbReference>
<dbReference type="SUPFAM" id="SSF55831">
    <property type="entry name" value="Thymidylate synthase/dCMP hydroxymethylase"/>
    <property type="match status" value="1"/>
</dbReference>
<protein>
    <recommendedName>
        <fullName evidence="2">Thymidylate synthase/dCMP hydroxymethylase domain-containing protein</fullName>
    </recommendedName>
</protein>
<dbReference type="AlphaFoldDB" id="V6M1F8"/>
<sequence length="333" mass="39074">MMNYYRFRTPGEMFHGMLRKVVQEGRETKFNKVLNARQIDFVFCEIDKPLLKCEFQSLSCMLFDIVETIFVLSGRTDSYVLKQYKGAMEFFDQNGHFPEAVGPRLYSIYGDQIAKCLAVLSEDHESRQAIICLMNPKQKHMPCSTYIQFLIREGKLDMYLNYRATHMLDFTNSDTHTYSTLLELMAGWLKVEVGRMYYSSTCLHVTEPFIKANELINRGPIINYNVSSGQNIKVECDYSSYREKFSFTLDVLTKWHQNGISDNVENYFSSINHYELPYFLKYWLKVLLLGVLYGENRNEELIREKLSLLEQSDLRISFEYFISNPAHKSLEVV</sequence>
<feature type="domain" description="Thymidylate synthase/dCMP hydroxymethylase" evidence="2">
    <location>
        <begin position="65"/>
        <end position="218"/>
    </location>
</feature>
<name>V6M1F8_9BACL</name>
<dbReference type="RefSeq" id="WP_023558682.1">
    <property type="nucleotide sequence ID" value="NZ_KI629786.1"/>
</dbReference>
<comment type="caution">
    <text evidence="3">The sequence shown here is derived from an EMBL/GenBank/DDBJ whole genome shotgun (WGS) entry which is preliminary data.</text>
</comment>
<dbReference type="Pfam" id="PF00303">
    <property type="entry name" value="Thymidylat_synt"/>
    <property type="match status" value="1"/>
</dbReference>
<dbReference type="OrthoDB" id="7182974at2"/>
<dbReference type="eggNOG" id="COG0207">
    <property type="taxonomic scope" value="Bacteria"/>
</dbReference>